<dbReference type="SUPFAM" id="SSF48452">
    <property type="entry name" value="TPR-like"/>
    <property type="match status" value="1"/>
</dbReference>
<evidence type="ECO:0000256" key="2">
    <source>
        <dbReference type="ARBA" id="ARBA00022803"/>
    </source>
</evidence>
<evidence type="ECO:0000313" key="6">
    <source>
        <dbReference type="Proteomes" id="UP000078103"/>
    </source>
</evidence>
<evidence type="ECO:0000256" key="4">
    <source>
        <dbReference type="SAM" id="SignalP"/>
    </source>
</evidence>
<dbReference type="InterPro" id="IPR019734">
    <property type="entry name" value="TPR_rpt"/>
</dbReference>
<proteinExistence type="predicted"/>
<dbReference type="InterPro" id="IPR013105">
    <property type="entry name" value="TPR_2"/>
</dbReference>
<evidence type="ECO:0000313" key="5">
    <source>
        <dbReference type="EMBL" id="OAM21145.1"/>
    </source>
</evidence>
<name>A0A1A9RP15_EIKCO</name>
<dbReference type="Gene3D" id="1.25.40.10">
    <property type="entry name" value="Tetratricopeptide repeat domain"/>
    <property type="match status" value="1"/>
</dbReference>
<gene>
    <name evidence="5" type="ORF">A7P89_08320</name>
</gene>
<dbReference type="Proteomes" id="UP000078103">
    <property type="component" value="Unassembled WGS sequence"/>
</dbReference>
<dbReference type="SMART" id="SM00028">
    <property type="entry name" value="TPR"/>
    <property type="match status" value="2"/>
</dbReference>
<organism evidence="5 6">
    <name type="scientific">Eikenella corrodens</name>
    <dbReference type="NCBI Taxonomy" id="539"/>
    <lineage>
        <taxon>Bacteria</taxon>
        <taxon>Pseudomonadati</taxon>
        <taxon>Pseudomonadota</taxon>
        <taxon>Betaproteobacteria</taxon>
        <taxon>Neisseriales</taxon>
        <taxon>Neisseriaceae</taxon>
        <taxon>Eikenella</taxon>
    </lineage>
</organism>
<reference evidence="6" key="1">
    <citation type="submission" date="2016-05" db="EMBL/GenBank/DDBJ databases">
        <title>Draft genome of Corynebacterium afermentans subsp. afermentans LCDC 88199T.</title>
        <authorList>
            <person name="Bernier A.-M."/>
            <person name="Bernard K."/>
        </authorList>
    </citation>
    <scope>NUCLEOTIDE SEQUENCE [LARGE SCALE GENOMIC DNA]</scope>
    <source>
        <strain evidence="6">NML120819</strain>
    </source>
</reference>
<evidence type="ECO:0000256" key="3">
    <source>
        <dbReference type="PROSITE-ProRule" id="PRU00339"/>
    </source>
</evidence>
<feature type="repeat" description="TPR" evidence="3">
    <location>
        <begin position="210"/>
        <end position="243"/>
    </location>
</feature>
<dbReference type="Pfam" id="PF07719">
    <property type="entry name" value="TPR_2"/>
    <property type="match status" value="1"/>
</dbReference>
<protein>
    <submittedName>
        <fullName evidence="5">Uncharacterized protein</fullName>
    </submittedName>
</protein>
<keyword evidence="2 3" id="KW-0802">TPR repeat</keyword>
<dbReference type="EMBL" id="LXSH01000022">
    <property type="protein sequence ID" value="OAM21145.1"/>
    <property type="molecule type" value="Genomic_DNA"/>
</dbReference>
<dbReference type="InterPro" id="IPR011990">
    <property type="entry name" value="TPR-like_helical_dom_sf"/>
</dbReference>
<keyword evidence="4" id="KW-0732">Signal</keyword>
<evidence type="ECO:0000256" key="1">
    <source>
        <dbReference type="ARBA" id="ARBA00022737"/>
    </source>
</evidence>
<comment type="caution">
    <text evidence="5">The sequence shown here is derived from an EMBL/GenBank/DDBJ whole genome shotgun (WGS) entry which is preliminary data.</text>
</comment>
<feature type="signal peptide" evidence="4">
    <location>
        <begin position="1"/>
        <end position="32"/>
    </location>
</feature>
<sequence length="258" mass="28776">MIAEPTYFYSWEIIMKKHLIALILGAMLPVQAALAAPPSQTVRTAPPPAAAQVTSPLPENMQRELAQATALIQRHQNAQALPILNRLIAQADAEFRRQGNVRASSNRPHTLLLLAEAANRRQTVKVVSADWLLPRYFRAFTAVEQSNYAAAAADLDAVLEIAPYEPQFLSERGQVANGQKDFATSDRIFNRLSEAAKTLPDQAQSVFFQGMALRGQGYAAVERGQWQAAEQYYLQALRLNPNDQAAKNELDFVRRHRR</sequence>
<dbReference type="PROSITE" id="PS50005">
    <property type="entry name" value="TPR"/>
    <property type="match status" value="1"/>
</dbReference>
<feature type="chain" id="PRO_5008395949" evidence="4">
    <location>
        <begin position="33"/>
        <end position="258"/>
    </location>
</feature>
<keyword evidence="1" id="KW-0677">Repeat</keyword>
<dbReference type="AlphaFoldDB" id="A0A1A9RP15"/>
<accession>A0A1A9RP15</accession>